<gene>
    <name evidence="3" type="ORF">J6595_12840</name>
</gene>
<dbReference type="EMBL" id="JAGJCF010000007">
    <property type="protein sequence ID" value="MBP0616469.1"/>
    <property type="molecule type" value="Genomic_DNA"/>
</dbReference>
<feature type="compositionally biased region" description="Acidic residues" evidence="1">
    <location>
        <begin position="299"/>
        <end position="308"/>
    </location>
</feature>
<feature type="region of interest" description="Disordered" evidence="1">
    <location>
        <begin position="1"/>
        <end position="23"/>
    </location>
</feature>
<feature type="compositionally biased region" description="Polar residues" evidence="1">
    <location>
        <begin position="50"/>
        <end position="61"/>
    </location>
</feature>
<feature type="domain" description="PRC-barrel" evidence="2">
    <location>
        <begin position="145"/>
        <end position="199"/>
    </location>
</feature>
<feature type="compositionally biased region" description="Low complexity" evidence="1">
    <location>
        <begin position="64"/>
        <end position="110"/>
    </location>
</feature>
<feature type="compositionally biased region" description="Polar residues" evidence="1">
    <location>
        <begin position="319"/>
        <end position="332"/>
    </location>
</feature>
<organism evidence="3 4">
    <name type="scientific">Jiella mangrovi</name>
    <dbReference type="NCBI Taxonomy" id="2821407"/>
    <lineage>
        <taxon>Bacteria</taxon>
        <taxon>Pseudomonadati</taxon>
        <taxon>Pseudomonadota</taxon>
        <taxon>Alphaproteobacteria</taxon>
        <taxon>Hyphomicrobiales</taxon>
        <taxon>Aurantimonadaceae</taxon>
        <taxon>Jiella</taxon>
    </lineage>
</organism>
<sequence length="332" mass="32352">MNTGWTIREGTPQPPINSVPDINRETPTMRKATIIALFASVALPLSAYAQDSGSTAPTDGSTPPAASDSTDTGSSTPDAANSGDSGTSTDSGTMDSGASSGSSDAGSADSMESDSADSTAPADTSSSQTADSGPFVTMPPSGAWRASDLEGKDVYDTQGESIGEITDVLVSEDGKLMAVLVGVGGFLGIGEKDVAVSMSALEFGPGKTEGLKTEEEANAAASAAAGSGGTGMAGGTGTAGGTTGGTGMAGGTAGGEAAPAPEATAEPQEPVVGEDNLPDRIVLNVSREQLEQAPAYGEPESEGEDSESGEASTDPASGDASQPASGDTAPAN</sequence>
<reference evidence="3 4" key="1">
    <citation type="submission" date="2021-04" db="EMBL/GenBank/DDBJ databases">
        <title>Whole genome sequence of Jiella sp. KSK16Y-1.</title>
        <authorList>
            <person name="Tuo L."/>
        </authorList>
    </citation>
    <scope>NUCLEOTIDE SEQUENCE [LARGE SCALE GENOMIC DNA]</scope>
    <source>
        <strain evidence="3 4">KSK16Y-1</strain>
    </source>
</reference>
<dbReference type="Proteomes" id="UP000678276">
    <property type="component" value="Unassembled WGS sequence"/>
</dbReference>
<dbReference type="InterPro" id="IPR011033">
    <property type="entry name" value="PRC_barrel-like_sf"/>
</dbReference>
<dbReference type="InterPro" id="IPR027275">
    <property type="entry name" value="PRC-brl_dom"/>
</dbReference>
<protein>
    <submittedName>
        <fullName evidence="3">PRC-barrel domain-containing protein</fullName>
    </submittedName>
</protein>
<feature type="region of interest" description="Disordered" evidence="1">
    <location>
        <begin position="207"/>
        <end position="332"/>
    </location>
</feature>
<dbReference type="SUPFAM" id="SSF50346">
    <property type="entry name" value="PRC-barrel domain"/>
    <property type="match status" value="1"/>
</dbReference>
<feature type="region of interest" description="Disordered" evidence="1">
    <location>
        <begin position="50"/>
        <end position="144"/>
    </location>
</feature>
<dbReference type="Gene3D" id="2.30.30.240">
    <property type="entry name" value="PRC-barrel domain"/>
    <property type="match status" value="1"/>
</dbReference>
<name>A0ABS4BI77_9HYPH</name>
<evidence type="ECO:0000256" key="1">
    <source>
        <dbReference type="SAM" id="MobiDB-lite"/>
    </source>
</evidence>
<feature type="compositionally biased region" description="Low complexity" evidence="1">
    <location>
        <begin position="116"/>
        <end position="132"/>
    </location>
</feature>
<keyword evidence="4" id="KW-1185">Reference proteome</keyword>
<comment type="caution">
    <text evidence="3">The sequence shown here is derived from an EMBL/GenBank/DDBJ whole genome shotgun (WGS) entry which is preliminary data.</text>
</comment>
<evidence type="ECO:0000313" key="3">
    <source>
        <dbReference type="EMBL" id="MBP0616469.1"/>
    </source>
</evidence>
<feature type="compositionally biased region" description="Low complexity" evidence="1">
    <location>
        <begin position="255"/>
        <end position="266"/>
    </location>
</feature>
<evidence type="ECO:0000259" key="2">
    <source>
        <dbReference type="Pfam" id="PF05239"/>
    </source>
</evidence>
<evidence type="ECO:0000313" key="4">
    <source>
        <dbReference type="Proteomes" id="UP000678276"/>
    </source>
</evidence>
<feature type="compositionally biased region" description="Gly residues" evidence="1">
    <location>
        <begin position="226"/>
        <end position="254"/>
    </location>
</feature>
<dbReference type="PANTHER" id="PTHR36505">
    <property type="entry name" value="BLR1072 PROTEIN"/>
    <property type="match status" value="1"/>
</dbReference>
<dbReference type="PANTHER" id="PTHR36505:SF1">
    <property type="entry name" value="BLR1072 PROTEIN"/>
    <property type="match status" value="1"/>
</dbReference>
<accession>A0ABS4BI77</accession>
<proteinExistence type="predicted"/>
<dbReference type="Pfam" id="PF05239">
    <property type="entry name" value="PRC"/>
    <property type="match status" value="1"/>
</dbReference>